<dbReference type="STRING" id="40571.SAMN05660733_00054"/>
<feature type="domain" description="Thioesterase TesA-like" evidence="3">
    <location>
        <begin position="22"/>
        <end position="244"/>
    </location>
</feature>
<dbReference type="EMBL" id="FWYC01000003">
    <property type="protein sequence ID" value="SMC48759.1"/>
    <property type="molecule type" value="Genomic_DNA"/>
</dbReference>
<dbReference type="GO" id="GO:0016787">
    <property type="term" value="F:hydrolase activity"/>
    <property type="evidence" value="ECO:0007669"/>
    <property type="project" value="UniProtKB-KW"/>
</dbReference>
<dbReference type="GO" id="GO:0008610">
    <property type="term" value="P:lipid biosynthetic process"/>
    <property type="evidence" value="ECO:0007669"/>
    <property type="project" value="TreeGrafter"/>
</dbReference>
<dbReference type="eggNOG" id="COG3208">
    <property type="taxonomic scope" value="Bacteria"/>
</dbReference>
<reference evidence="5" key="1">
    <citation type="submission" date="2017-04" db="EMBL/GenBank/DDBJ databases">
        <authorList>
            <person name="Varghese N."/>
            <person name="Submissions S."/>
        </authorList>
    </citation>
    <scope>NUCLEOTIDE SEQUENCE [LARGE SCALE GENOMIC DNA]</scope>
    <source>
        <strain evidence="5">DSM 44073</strain>
    </source>
</reference>
<dbReference type="SMART" id="SM00824">
    <property type="entry name" value="PKS_TE"/>
    <property type="match status" value="1"/>
</dbReference>
<name>A0A1W1ZJT1_9PSEU</name>
<accession>A0A1W1ZJT1</accession>
<dbReference type="PANTHER" id="PTHR11487:SF0">
    <property type="entry name" value="S-ACYL FATTY ACID SYNTHASE THIOESTERASE, MEDIUM CHAIN"/>
    <property type="match status" value="1"/>
</dbReference>
<evidence type="ECO:0000313" key="5">
    <source>
        <dbReference type="Proteomes" id="UP000192840"/>
    </source>
</evidence>
<comment type="similarity">
    <text evidence="1">Belongs to the thioesterase family.</text>
</comment>
<gene>
    <name evidence="4" type="ORF">SAMN05660733_00054</name>
</gene>
<dbReference type="Pfam" id="PF00975">
    <property type="entry name" value="Thioesterase"/>
    <property type="match status" value="1"/>
</dbReference>
<dbReference type="AlphaFoldDB" id="A0A1W1ZJT1"/>
<evidence type="ECO:0000259" key="3">
    <source>
        <dbReference type="SMART" id="SM00824"/>
    </source>
</evidence>
<dbReference type="InterPro" id="IPR012223">
    <property type="entry name" value="TEII"/>
</dbReference>
<organism evidence="4 5">
    <name type="scientific">Lentzea albidocapillata</name>
    <dbReference type="NCBI Taxonomy" id="40571"/>
    <lineage>
        <taxon>Bacteria</taxon>
        <taxon>Bacillati</taxon>
        <taxon>Actinomycetota</taxon>
        <taxon>Actinomycetes</taxon>
        <taxon>Pseudonocardiales</taxon>
        <taxon>Pseudonocardiaceae</taxon>
        <taxon>Lentzea</taxon>
    </lineage>
</organism>
<dbReference type="Gene3D" id="3.40.50.1820">
    <property type="entry name" value="alpha/beta hydrolase"/>
    <property type="match status" value="1"/>
</dbReference>
<dbReference type="PANTHER" id="PTHR11487">
    <property type="entry name" value="THIOESTERASE"/>
    <property type="match status" value="1"/>
</dbReference>
<protein>
    <submittedName>
        <fullName evidence="4">Surfactin synthase thioesterase subunit</fullName>
    </submittedName>
</protein>
<dbReference type="InterPro" id="IPR001031">
    <property type="entry name" value="Thioesterase"/>
</dbReference>
<dbReference type="InterPro" id="IPR020802">
    <property type="entry name" value="TesA-like"/>
</dbReference>
<dbReference type="OrthoDB" id="8480037at2"/>
<dbReference type="RefSeq" id="WP_030474844.1">
    <property type="nucleotide sequence ID" value="NZ_FWYC01000003.1"/>
</dbReference>
<keyword evidence="5" id="KW-1185">Reference proteome</keyword>
<dbReference type="SUPFAM" id="SSF53474">
    <property type="entry name" value="alpha/beta-Hydrolases"/>
    <property type="match status" value="1"/>
</dbReference>
<evidence type="ECO:0000256" key="1">
    <source>
        <dbReference type="ARBA" id="ARBA00007169"/>
    </source>
</evidence>
<evidence type="ECO:0000256" key="2">
    <source>
        <dbReference type="ARBA" id="ARBA00022801"/>
    </source>
</evidence>
<keyword evidence="2" id="KW-0378">Hydrolase</keyword>
<evidence type="ECO:0000313" key="4">
    <source>
        <dbReference type="EMBL" id="SMC48759.1"/>
    </source>
</evidence>
<sequence>MDNIDNVVVRPRRKPEAARSLVCLGFCGGGAGPYLPWADVLPADVELAAICYPGRDGRFLEDHAEDWQALAADATEAVLAAATRPYVLFGHSMGGWMAFDVAARIERAGGRTPDALVVSSANAPSRGLTPRDMFPAQSDTDAGLLSWMTVNGLLADYVLGNEELREMALELMRADIRVRDTFAYTDGTRVGVPLQVLTGAGDDVIVADTAAQWRALAGGEYRHVELPGGHFYTEEVWRSLPRFIPALESVPAGVS</sequence>
<proteinExistence type="inferred from homology"/>
<dbReference type="Proteomes" id="UP000192840">
    <property type="component" value="Unassembled WGS sequence"/>
</dbReference>
<dbReference type="InterPro" id="IPR029058">
    <property type="entry name" value="AB_hydrolase_fold"/>
</dbReference>